<keyword evidence="6" id="KW-0175">Coiled coil</keyword>
<evidence type="ECO:0000256" key="4">
    <source>
        <dbReference type="ARBA" id="ARBA00023125"/>
    </source>
</evidence>
<reference evidence="9" key="1">
    <citation type="submission" date="2018-09" db="EMBL/GenBank/DDBJ databases">
        <authorList>
            <person name="Livingstone P.G."/>
            <person name="Whitworth D.E."/>
        </authorList>
    </citation>
    <scope>NUCLEOTIDE SEQUENCE [LARGE SCALE GENOMIC DNA]</scope>
    <source>
        <strain evidence="9">CA054A</strain>
    </source>
</reference>
<dbReference type="InterPro" id="IPR058031">
    <property type="entry name" value="AAA_lid_NorR"/>
</dbReference>
<dbReference type="PROSITE" id="PS00676">
    <property type="entry name" value="SIGMA54_INTERACT_2"/>
    <property type="match status" value="1"/>
</dbReference>
<dbReference type="InterPro" id="IPR025944">
    <property type="entry name" value="Sigma_54_int_dom_CS"/>
</dbReference>
<sequence length="532" mass="60039">MDFEKHQNLHTIVMLRDVIRKWWQVELSFADRNGVVHDWQRGDFIPPPNDFCRHSLGSREGMRRCAQSVRVLHEKFKAAKKLRRSMSHDCHLRLSIVGAPLYIRNEYEGFLFVEGFARQPLTPGDGQVLMDKMRDIAPGAQADLEGAWERVPVLDGSELSKLSDLLEFAVTEIENQEVELTRKEETIQSMASELSNRYRFEKIIGRSGAMNEVFRLMEKVANSDSTVLINGESGTGKELVARAIHHNGPRKDKPFVVQNCSAFNDNLLESALFGHTRGAFTGALKDKKGLFEVADTGTFFLDEVGDMSPALQVKLLRVLQEGTFLPVGGTHSREVDVRVIAATHKDLGEMVKRGEFREDLYYRINVIRLQLPPLRERKDDLPVLIDHFLRKHHREGQRARGLAPEALGILGAYAWPGNIRELENEIERLLVLGGELEVIPAELLSSRIRDTVVPGGGHFIAPRAHGKLHEAVESLEKEMIHQGLVRTRNNKSRLSRELGISRSNLILKITRYGLDRLLPEGLADGADEEAEA</sequence>
<dbReference type="PRINTS" id="PR01590">
    <property type="entry name" value="HTHFIS"/>
</dbReference>
<evidence type="ECO:0000256" key="2">
    <source>
        <dbReference type="ARBA" id="ARBA00022840"/>
    </source>
</evidence>
<comment type="caution">
    <text evidence="8">The sequence shown here is derived from an EMBL/GenBank/DDBJ whole genome shotgun (WGS) entry which is preliminary data.</text>
</comment>
<dbReference type="RefSeq" id="WP_120541540.1">
    <property type="nucleotide sequence ID" value="NZ_RAVZ01000099.1"/>
</dbReference>
<dbReference type="Pfam" id="PF02954">
    <property type="entry name" value="HTH_8"/>
    <property type="match status" value="1"/>
</dbReference>
<dbReference type="InterPro" id="IPR025943">
    <property type="entry name" value="Sigma_54_int_dom_ATP-bd_2"/>
</dbReference>
<name>A0A3A8J618_9BACT</name>
<dbReference type="PANTHER" id="PTHR32071">
    <property type="entry name" value="TRANSCRIPTIONAL REGULATORY PROTEIN"/>
    <property type="match status" value="1"/>
</dbReference>
<dbReference type="SUPFAM" id="SSF46689">
    <property type="entry name" value="Homeodomain-like"/>
    <property type="match status" value="1"/>
</dbReference>
<dbReference type="CDD" id="cd00009">
    <property type="entry name" value="AAA"/>
    <property type="match status" value="1"/>
</dbReference>
<dbReference type="OrthoDB" id="5482240at2"/>
<keyword evidence="2" id="KW-0067">ATP-binding</keyword>
<dbReference type="AlphaFoldDB" id="A0A3A8J618"/>
<evidence type="ECO:0000256" key="6">
    <source>
        <dbReference type="SAM" id="Coils"/>
    </source>
</evidence>
<dbReference type="PROSITE" id="PS00675">
    <property type="entry name" value="SIGMA54_INTERACT_1"/>
    <property type="match status" value="1"/>
</dbReference>
<dbReference type="PROSITE" id="PS00688">
    <property type="entry name" value="SIGMA54_INTERACT_3"/>
    <property type="match status" value="1"/>
</dbReference>
<dbReference type="Gene3D" id="1.10.8.60">
    <property type="match status" value="1"/>
</dbReference>
<dbReference type="InterPro" id="IPR018771">
    <property type="entry name" value="PocR_dom"/>
</dbReference>
<evidence type="ECO:0000256" key="1">
    <source>
        <dbReference type="ARBA" id="ARBA00022741"/>
    </source>
</evidence>
<dbReference type="GO" id="GO:0005524">
    <property type="term" value="F:ATP binding"/>
    <property type="evidence" value="ECO:0007669"/>
    <property type="project" value="UniProtKB-KW"/>
</dbReference>
<dbReference type="InterPro" id="IPR009057">
    <property type="entry name" value="Homeodomain-like_sf"/>
</dbReference>
<dbReference type="PROSITE" id="PS50045">
    <property type="entry name" value="SIGMA54_INTERACT_4"/>
    <property type="match status" value="1"/>
</dbReference>
<evidence type="ECO:0000256" key="3">
    <source>
        <dbReference type="ARBA" id="ARBA00023015"/>
    </source>
</evidence>
<feature type="domain" description="Sigma-54 factor interaction" evidence="7">
    <location>
        <begin position="203"/>
        <end position="431"/>
    </location>
</feature>
<dbReference type="InterPro" id="IPR025662">
    <property type="entry name" value="Sigma_54_int_dom_ATP-bd_1"/>
</dbReference>
<dbReference type="SUPFAM" id="SSF52540">
    <property type="entry name" value="P-loop containing nucleoside triphosphate hydrolases"/>
    <property type="match status" value="1"/>
</dbReference>
<dbReference type="GO" id="GO:0043565">
    <property type="term" value="F:sequence-specific DNA binding"/>
    <property type="evidence" value="ECO:0007669"/>
    <property type="project" value="InterPro"/>
</dbReference>
<evidence type="ECO:0000259" key="7">
    <source>
        <dbReference type="PROSITE" id="PS50045"/>
    </source>
</evidence>
<organism evidence="8 9">
    <name type="scientific">Corallococcus terminator</name>
    <dbReference type="NCBI Taxonomy" id="2316733"/>
    <lineage>
        <taxon>Bacteria</taxon>
        <taxon>Pseudomonadati</taxon>
        <taxon>Myxococcota</taxon>
        <taxon>Myxococcia</taxon>
        <taxon>Myxococcales</taxon>
        <taxon>Cystobacterineae</taxon>
        <taxon>Myxococcaceae</taxon>
        <taxon>Corallococcus</taxon>
    </lineage>
</organism>
<dbReference type="InterPro" id="IPR002078">
    <property type="entry name" value="Sigma_54_int"/>
</dbReference>
<dbReference type="Pfam" id="PF00158">
    <property type="entry name" value="Sigma54_activat"/>
    <property type="match status" value="1"/>
</dbReference>
<dbReference type="InterPro" id="IPR002197">
    <property type="entry name" value="HTH_Fis"/>
</dbReference>
<evidence type="ECO:0000313" key="9">
    <source>
        <dbReference type="Proteomes" id="UP000268094"/>
    </source>
</evidence>
<dbReference type="GO" id="GO:0006355">
    <property type="term" value="P:regulation of DNA-templated transcription"/>
    <property type="evidence" value="ECO:0007669"/>
    <property type="project" value="InterPro"/>
</dbReference>
<dbReference type="Proteomes" id="UP000268094">
    <property type="component" value="Unassembled WGS sequence"/>
</dbReference>
<protein>
    <submittedName>
        <fullName evidence="8">Sigma-54-dependent Fis family transcriptional regulator</fullName>
    </submittedName>
</protein>
<gene>
    <name evidence="8" type="ORF">D7V88_16195</name>
</gene>
<dbReference type="EMBL" id="RAVZ01000099">
    <property type="protein sequence ID" value="RKG87330.1"/>
    <property type="molecule type" value="Genomic_DNA"/>
</dbReference>
<dbReference type="InterPro" id="IPR003593">
    <property type="entry name" value="AAA+_ATPase"/>
</dbReference>
<accession>A0A3A8J618</accession>
<dbReference type="FunFam" id="3.40.50.300:FF:000006">
    <property type="entry name" value="DNA-binding transcriptional regulator NtrC"/>
    <property type="match status" value="1"/>
</dbReference>
<keyword evidence="3" id="KW-0805">Transcription regulation</keyword>
<proteinExistence type="predicted"/>
<dbReference type="Pfam" id="PF25601">
    <property type="entry name" value="AAA_lid_14"/>
    <property type="match status" value="1"/>
</dbReference>
<dbReference type="SMART" id="SM00382">
    <property type="entry name" value="AAA"/>
    <property type="match status" value="1"/>
</dbReference>
<evidence type="ECO:0000313" key="8">
    <source>
        <dbReference type="EMBL" id="RKG87330.1"/>
    </source>
</evidence>
<dbReference type="InterPro" id="IPR027417">
    <property type="entry name" value="P-loop_NTPase"/>
</dbReference>
<dbReference type="Gene3D" id="1.10.10.60">
    <property type="entry name" value="Homeodomain-like"/>
    <property type="match status" value="1"/>
</dbReference>
<evidence type="ECO:0000256" key="5">
    <source>
        <dbReference type="ARBA" id="ARBA00023163"/>
    </source>
</evidence>
<dbReference type="Pfam" id="PF10114">
    <property type="entry name" value="PocR"/>
    <property type="match status" value="1"/>
</dbReference>
<feature type="coiled-coil region" evidence="6">
    <location>
        <begin position="159"/>
        <end position="193"/>
    </location>
</feature>
<dbReference type="Gene3D" id="3.40.50.300">
    <property type="entry name" value="P-loop containing nucleotide triphosphate hydrolases"/>
    <property type="match status" value="1"/>
</dbReference>
<keyword evidence="1" id="KW-0547">Nucleotide-binding</keyword>
<keyword evidence="5" id="KW-0804">Transcription</keyword>
<keyword evidence="4" id="KW-0238">DNA-binding</keyword>
<keyword evidence="9" id="KW-1185">Reference proteome</keyword>